<dbReference type="OrthoDB" id="5973539at2759"/>
<accession>A0A9P6ENP5</accession>
<dbReference type="Pfam" id="PF12588">
    <property type="entry name" value="PSDC"/>
    <property type="match status" value="1"/>
</dbReference>
<dbReference type="InterPro" id="IPR022237">
    <property type="entry name" value="PsiD-like"/>
</dbReference>
<evidence type="ECO:0000259" key="3">
    <source>
        <dbReference type="Pfam" id="PF12588"/>
    </source>
</evidence>
<evidence type="ECO:0000313" key="4">
    <source>
        <dbReference type="EMBL" id="KAF9532545.1"/>
    </source>
</evidence>
<dbReference type="InterPro" id="IPR003817">
    <property type="entry name" value="PS_Dcarbxylase"/>
</dbReference>
<comment type="caution">
    <text evidence="4">The sequence shown here is derived from an EMBL/GenBank/DDBJ whole genome shotgun (WGS) entry which is preliminary data.</text>
</comment>
<dbReference type="GO" id="GO:0005739">
    <property type="term" value="C:mitochondrion"/>
    <property type="evidence" value="ECO:0007669"/>
    <property type="project" value="TreeGrafter"/>
</dbReference>
<reference evidence="4" key="1">
    <citation type="submission" date="2020-11" db="EMBL/GenBank/DDBJ databases">
        <authorList>
            <consortium name="DOE Joint Genome Institute"/>
            <person name="Ahrendt S."/>
            <person name="Riley R."/>
            <person name="Andreopoulos W."/>
            <person name="Labutti K."/>
            <person name="Pangilinan J."/>
            <person name="Ruiz-Duenas F.J."/>
            <person name="Barrasa J.M."/>
            <person name="Sanchez-Garcia M."/>
            <person name="Camarero S."/>
            <person name="Miyauchi S."/>
            <person name="Serrano A."/>
            <person name="Linde D."/>
            <person name="Babiker R."/>
            <person name="Drula E."/>
            <person name="Ayuso-Fernandez I."/>
            <person name="Pacheco R."/>
            <person name="Padilla G."/>
            <person name="Ferreira P."/>
            <person name="Barriuso J."/>
            <person name="Kellner H."/>
            <person name="Castanera R."/>
            <person name="Alfaro M."/>
            <person name="Ramirez L."/>
            <person name="Pisabarro A.G."/>
            <person name="Kuo A."/>
            <person name="Tritt A."/>
            <person name="Lipzen A."/>
            <person name="He G."/>
            <person name="Yan M."/>
            <person name="Ng V."/>
            <person name="Cullen D."/>
            <person name="Martin F."/>
            <person name="Rosso M.-N."/>
            <person name="Henrissat B."/>
            <person name="Hibbett D."/>
            <person name="Martinez A.T."/>
            <person name="Grigoriev I.V."/>
        </authorList>
    </citation>
    <scope>NUCLEOTIDE SEQUENCE</scope>
    <source>
        <strain evidence="4">CBS 506.95</strain>
    </source>
</reference>
<dbReference type="EMBL" id="MU157831">
    <property type="protein sequence ID" value="KAF9532545.1"/>
    <property type="molecule type" value="Genomic_DNA"/>
</dbReference>
<evidence type="ECO:0000256" key="1">
    <source>
        <dbReference type="ARBA" id="ARBA00022793"/>
    </source>
</evidence>
<dbReference type="GO" id="GO:0006646">
    <property type="term" value="P:phosphatidylethanolamine biosynthetic process"/>
    <property type="evidence" value="ECO:0007669"/>
    <property type="project" value="TreeGrafter"/>
</dbReference>
<dbReference type="AlphaFoldDB" id="A0A9P6ENP5"/>
<organism evidence="4 5">
    <name type="scientific">Crepidotus variabilis</name>
    <dbReference type="NCBI Taxonomy" id="179855"/>
    <lineage>
        <taxon>Eukaryota</taxon>
        <taxon>Fungi</taxon>
        <taxon>Dikarya</taxon>
        <taxon>Basidiomycota</taxon>
        <taxon>Agaricomycotina</taxon>
        <taxon>Agaricomycetes</taxon>
        <taxon>Agaricomycetidae</taxon>
        <taxon>Agaricales</taxon>
        <taxon>Agaricineae</taxon>
        <taxon>Crepidotaceae</taxon>
        <taxon>Crepidotus</taxon>
    </lineage>
</organism>
<keyword evidence="1" id="KW-0210">Decarboxylase</keyword>
<dbReference type="Pfam" id="PF02666">
    <property type="entry name" value="PS_Dcarbxylase"/>
    <property type="match status" value="1"/>
</dbReference>
<sequence>MSMPDARRSHHADALVQGRLLSGWLPATRNDLHNKFIKHIIQEAQNESMPYARPSHYADALQQGLLGSGWLPATVDDLDKFIKHEIQDAQNEDLVYHPVIQEFKDLIENDPAIHTKFIQMFKAIPQPATVSDYETLLMLLNRAVCRVPTYDPSPYDSNEEFSGFYIHAILMAVIVNKHGCNAFVDNRVHKQFCKIQSVWRNFYKTPASADQLTVENGGWLSPNVIKIFETYVGNFMEAFECDPDEPHWGFDSWDHFFTRAFRPPMRPLEFPDNPSIINSACESTVFRIAPNIQETDMFKLKQQNYSLKGMLDNDPLAPRFAGGTVYQAFLSTTDYQRWHSPVSGRIIKTRVVPGTYCTLAPALCDDDAVLKTTQTYLIAVATRAIVFIESDNPNIGLMCFIAVGTIEISSCEITVQEGSNVKRGDQLGIFHSGGSAHCLIFRPETKLEFIVDEHTGHVPLRSAIARALSNSDN</sequence>
<dbReference type="Proteomes" id="UP000807306">
    <property type="component" value="Unassembled WGS sequence"/>
</dbReference>
<evidence type="ECO:0000256" key="2">
    <source>
        <dbReference type="ARBA" id="ARBA00023239"/>
    </source>
</evidence>
<dbReference type="PANTHER" id="PTHR10067">
    <property type="entry name" value="PHOSPHATIDYLSERINE DECARBOXYLASE"/>
    <property type="match status" value="1"/>
</dbReference>
<keyword evidence="5" id="KW-1185">Reference proteome</keyword>
<dbReference type="PANTHER" id="PTHR10067:SF9">
    <property type="entry name" value="PHOSPHATIDYLSERINE DECARBOXYLASE FAMILY PROTEIN (AFU_ORTHOLOGUE AFUA_7G01730)"/>
    <property type="match status" value="1"/>
</dbReference>
<evidence type="ECO:0000313" key="5">
    <source>
        <dbReference type="Proteomes" id="UP000807306"/>
    </source>
</evidence>
<feature type="domain" description="L-tryptophan decarboxylase PsiD-like" evidence="3">
    <location>
        <begin position="97"/>
        <end position="225"/>
    </location>
</feature>
<dbReference type="GO" id="GO:0004609">
    <property type="term" value="F:phosphatidylserine decarboxylase activity"/>
    <property type="evidence" value="ECO:0007669"/>
    <property type="project" value="InterPro"/>
</dbReference>
<protein>
    <submittedName>
        <fullName evidence="4">Phosphatidylserine decarboxylase-domain-containing protein</fullName>
    </submittedName>
</protein>
<name>A0A9P6ENP5_9AGAR</name>
<gene>
    <name evidence="4" type="ORF">CPB83DRAFT_626992</name>
</gene>
<proteinExistence type="predicted"/>
<keyword evidence="2" id="KW-0456">Lyase</keyword>